<dbReference type="GO" id="GO:0030016">
    <property type="term" value="C:myofibril"/>
    <property type="evidence" value="ECO:0007669"/>
    <property type="project" value="UniProtKB-SubCell"/>
</dbReference>
<evidence type="ECO:0000313" key="16">
    <source>
        <dbReference type="WBParaSite" id="nRc.2.0.1.t33242-RA"/>
    </source>
</evidence>
<organism evidence="15 16">
    <name type="scientific">Romanomermis culicivorax</name>
    <name type="common">Nematode worm</name>
    <dbReference type="NCBI Taxonomy" id="13658"/>
    <lineage>
        <taxon>Eukaryota</taxon>
        <taxon>Metazoa</taxon>
        <taxon>Ecdysozoa</taxon>
        <taxon>Nematoda</taxon>
        <taxon>Enoplea</taxon>
        <taxon>Dorylaimia</taxon>
        <taxon>Mermithida</taxon>
        <taxon>Mermithoidea</taxon>
        <taxon>Mermithidae</taxon>
        <taxon>Romanomermis</taxon>
    </lineage>
</organism>
<dbReference type="GO" id="GO:0005869">
    <property type="term" value="C:dynactin complex"/>
    <property type="evidence" value="ECO:0007669"/>
    <property type="project" value="InterPro"/>
</dbReference>
<evidence type="ECO:0000313" key="15">
    <source>
        <dbReference type="Proteomes" id="UP000887565"/>
    </source>
</evidence>
<evidence type="ECO:0000256" key="11">
    <source>
        <dbReference type="ARBA" id="ARBA00023212"/>
    </source>
</evidence>
<keyword evidence="10" id="KW-0175">Coiled coil</keyword>
<evidence type="ECO:0000256" key="1">
    <source>
        <dbReference type="ARBA" id="ARBA00004300"/>
    </source>
</evidence>
<evidence type="ECO:0000256" key="14">
    <source>
        <dbReference type="ARBA" id="ARBA00093507"/>
    </source>
</evidence>
<proteinExistence type="inferred from homology"/>
<evidence type="ECO:0000256" key="10">
    <source>
        <dbReference type="ARBA" id="ARBA00023054"/>
    </source>
</evidence>
<keyword evidence="8" id="KW-0832">Ubl conjugation</keyword>
<evidence type="ECO:0000256" key="7">
    <source>
        <dbReference type="ARBA" id="ARBA00022553"/>
    </source>
</evidence>
<dbReference type="PANTHER" id="PTHR13034:SF2">
    <property type="entry name" value="DYNACTIN SUBUNIT 4"/>
    <property type="match status" value="1"/>
</dbReference>
<sequence length="409" mass="46080">MSIILNADVVNYQCQCKSWKPLCYLYFCRHCQALRCSDCVSHEVDCHYCPNCLENMPSAEARLKKNKCTNCYDCPSCGHALSIRAAGLVEAASGAGSTFDESLAKDATISATKKVYYLMCGFCRWSTREAGIPDQQSATGAWPESANDFAKLLQGVQEDFRQMAAVEKAEKERKKYTKRRSQLTYVTDKYGFQNLLAKRRLGLGLSDNDASGKNTSCIEPSSEVEPLPADIFTEKFVVEQINTVQQRHRYPELQAEFTKCMLPVRKALNVKRAQRCKKCDHNLCKAEFNPSSIKFKMVMSALYHVPEIRLCRIENRTALLTLSNMSSIQTHVIMLPNVELEGSPFVQADIPLCEFVLPVKDDTADLDESNETQKNLFKDDSSVVVSRSGHKICIKVILKEDITEKNNEV</sequence>
<keyword evidence="11" id="KW-0206">Cytoskeleton</keyword>
<evidence type="ECO:0000256" key="8">
    <source>
        <dbReference type="ARBA" id="ARBA00022843"/>
    </source>
</evidence>
<protein>
    <recommendedName>
        <fullName evidence="13">Dynactin subunit 4</fullName>
    </recommendedName>
</protein>
<keyword evidence="5" id="KW-0963">Cytoplasm</keyword>
<keyword evidence="15" id="KW-1185">Reference proteome</keyword>
<keyword evidence="9" id="KW-0007">Acetylation</keyword>
<evidence type="ECO:0000256" key="4">
    <source>
        <dbReference type="ARBA" id="ARBA00004657"/>
    </source>
</evidence>
<evidence type="ECO:0000256" key="13">
    <source>
        <dbReference type="ARBA" id="ARBA00034864"/>
    </source>
</evidence>
<dbReference type="InterPro" id="IPR008603">
    <property type="entry name" value="DCTN4"/>
</dbReference>
<evidence type="ECO:0000256" key="6">
    <source>
        <dbReference type="ARBA" id="ARBA00022499"/>
    </source>
</evidence>
<comment type="similarity">
    <text evidence="12">Belongs to the dynactin subunit 4 family.</text>
</comment>
<dbReference type="AlphaFoldDB" id="A0A915K5V0"/>
<evidence type="ECO:0000256" key="3">
    <source>
        <dbReference type="ARBA" id="ARBA00004544"/>
    </source>
</evidence>
<dbReference type="Proteomes" id="UP000887565">
    <property type="component" value="Unplaced"/>
</dbReference>
<keyword evidence="7" id="KW-0597">Phosphoprotein</keyword>
<comment type="subcellular location">
    <subcellularLocation>
        <location evidence="3">Cytoplasm</location>
        <location evidence="3">Cell cortex</location>
    </subcellularLocation>
    <subcellularLocation>
        <location evidence="1">Cytoplasm</location>
        <location evidence="1">Cytoskeleton</location>
        <location evidence="1">Microtubule organizing center</location>
        <location evidence="1">Centrosome</location>
    </subcellularLocation>
    <subcellularLocation>
        <location evidence="2">Cytoplasm</location>
        <location evidence="2">Cytoskeleton</location>
        <location evidence="2">Stress fiber</location>
    </subcellularLocation>
    <subcellularLocation>
        <location evidence="4">Cytoplasm</location>
        <location evidence="4">Myofibril</location>
    </subcellularLocation>
</comment>
<accession>A0A915K5V0</accession>
<keyword evidence="6" id="KW-1017">Isopeptide bond</keyword>
<reference evidence="16" key="1">
    <citation type="submission" date="2022-11" db="UniProtKB">
        <authorList>
            <consortium name="WormBaseParasite"/>
        </authorList>
    </citation>
    <scope>IDENTIFICATION</scope>
</reference>
<comment type="subunit">
    <text evidence="14">Subunit of dynactin, a multiprotein complex part of a tripartite complex with dynein and a adapter, such as BICDL1, BICD2 or HOOK3. The dynactin complex is built around ACTR1A/ACTB filament and consists of an actin-related filament composed of a shoulder domain, a pointed end and a barbed end. Its length is defined by its flexible shoulder domain. The soulder is composed of 2 DCTN1 subunits, 4 DCTN2 and 2 DCTN3. The 4 DCNT2 (via N-terminus) bind the ACTR1A filament and act as molecular rulers to determine the length. The pointed end is important for binding dynein-dynactin cargo adapters. Consists of 4 subunits: ACTR10, DCNT4, DCTN5 and DCTN6. The barbed end is composed of a CAPZA1:CAPZB heterodimers, which binds ACTR1A/ACTB filament and dynactin and stabilizes dynactin. Interacts with ATP7B, but not ATP7A, in a copper-dependent manner. Interacts with ANK2; this interaction is required for localization at costameres. Interacts with N4BP2L1.</text>
</comment>
<evidence type="ECO:0000256" key="5">
    <source>
        <dbReference type="ARBA" id="ARBA00022490"/>
    </source>
</evidence>
<dbReference type="GO" id="GO:0005938">
    <property type="term" value="C:cell cortex"/>
    <property type="evidence" value="ECO:0007669"/>
    <property type="project" value="UniProtKB-SubCell"/>
</dbReference>
<dbReference type="Pfam" id="PF05502">
    <property type="entry name" value="Dynactin_p62"/>
    <property type="match status" value="2"/>
</dbReference>
<evidence type="ECO:0000256" key="12">
    <source>
        <dbReference type="ARBA" id="ARBA00034776"/>
    </source>
</evidence>
<dbReference type="PANTHER" id="PTHR13034">
    <property type="entry name" value="DYNACTIN P62 SUBUNIT"/>
    <property type="match status" value="1"/>
</dbReference>
<dbReference type="OMA" id="FIVWRKA"/>
<evidence type="ECO:0000256" key="9">
    <source>
        <dbReference type="ARBA" id="ARBA00022990"/>
    </source>
</evidence>
<dbReference type="GO" id="GO:0005813">
    <property type="term" value="C:centrosome"/>
    <property type="evidence" value="ECO:0007669"/>
    <property type="project" value="UniProtKB-SubCell"/>
</dbReference>
<dbReference type="GO" id="GO:0001725">
    <property type="term" value="C:stress fiber"/>
    <property type="evidence" value="ECO:0007669"/>
    <property type="project" value="UniProtKB-SubCell"/>
</dbReference>
<evidence type="ECO:0000256" key="2">
    <source>
        <dbReference type="ARBA" id="ARBA00004529"/>
    </source>
</evidence>
<dbReference type="WBParaSite" id="nRc.2.0.1.t33242-RA">
    <property type="protein sequence ID" value="nRc.2.0.1.t33242-RA"/>
    <property type="gene ID" value="nRc.2.0.1.g33242"/>
</dbReference>
<name>A0A915K5V0_ROMCU</name>